<dbReference type="AlphaFoldDB" id="A0A1X3CZD4"/>
<name>A0A1X3CZD4_9NEIS</name>
<dbReference type="STRING" id="493.BWD07_04095"/>
<gene>
    <name evidence="1" type="ORF">NCTC10296_01960</name>
</gene>
<dbReference type="NCBIfam" id="NF047841">
    <property type="entry name" value="HLGFF_fam"/>
    <property type="match status" value="1"/>
</dbReference>
<accession>A0A1X3CZD4</accession>
<reference evidence="1 2" key="1">
    <citation type="submission" date="2018-12" db="EMBL/GenBank/DDBJ databases">
        <authorList>
            <consortium name="Pathogen Informatics"/>
        </authorList>
    </citation>
    <scope>NUCLEOTIDE SEQUENCE [LARGE SCALE GENOMIC DNA]</scope>
    <source>
        <strain evidence="1 2">NCTC10296</strain>
    </source>
</reference>
<evidence type="ECO:0000313" key="1">
    <source>
        <dbReference type="EMBL" id="VEF02753.1"/>
    </source>
</evidence>
<organism evidence="1 2">
    <name type="scientific">Neisseria canis</name>
    <dbReference type="NCBI Taxonomy" id="493"/>
    <lineage>
        <taxon>Bacteria</taxon>
        <taxon>Pseudomonadati</taxon>
        <taxon>Pseudomonadota</taxon>
        <taxon>Betaproteobacteria</taxon>
        <taxon>Neisseriales</taxon>
        <taxon>Neisseriaceae</taxon>
        <taxon>Neisseria</taxon>
    </lineage>
</organism>
<dbReference type="Proteomes" id="UP000279284">
    <property type="component" value="Chromosome"/>
</dbReference>
<keyword evidence="2" id="KW-1185">Reference proteome</keyword>
<protein>
    <submittedName>
        <fullName evidence="1">Uncharacterized protein</fullName>
    </submittedName>
</protein>
<dbReference type="InterPro" id="IPR058172">
    <property type="entry name" value="HLGFF_Neisseriales"/>
</dbReference>
<proteinExistence type="predicted"/>
<dbReference type="RefSeq" id="WP_085416127.1">
    <property type="nucleotide sequence ID" value="NZ_CAUJPY010000028.1"/>
</dbReference>
<dbReference type="EMBL" id="LR134313">
    <property type="protein sequence ID" value="VEF02753.1"/>
    <property type="molecule type" value="Genomic_DNA"/>
</dbReference>
<sequence>MHYFSIHNQAGEHLGFFIMLPDDESEKPQSGRFIVKLQSETQPQDRLAVSELEVFGDLTQPFCWRVEKDQVNLYKASEKVGSLRNEFLKIGTQSLILGDMTGMM</sequence>
<dbReference type="OrthoDB" id="8606037at2"/>
<dbReference type="KEGG" id="nci:NCTC10296_01960"/>
<evidence type="ECO:0000313" key="2">
    <source>
        <dbReference type="Proteomes" id="UP000279284"/>
    </source>
</evidence>